<dbReference type="InterPro" id="IPR012337">
    <property type="entry name" value="RNaseH-like_sf"/>
</dbReference>
<evidence type="ECO:0000259" key="2">
    <source>
        <dbReference type="PROSITE" id="PS50994"/>
    </source>
</evidence>
<dbReference type="Gene3D" id="3.30.420.10">
    <property type="entry name" value="Ribonuclease H-like superfamily/Ribonuclease H"/>
    <property type="match status" value="1"/>
</dbReference>
<dbReference type="PANTHER" id="PTHR37984:SF5">
    <property type="entry name" value="PROTEIN NYNRIN-LIKE"/>
    <property type="match status" value="1"/>
</dbReference>
<accession>A0ABQ9IWZ9</accession>
<evidence type="ECO:0000313" key="4">
    <source>
        <dbReference type="Proteomes" id="UP001162164"/>
    </source>
</evidence>
<dbReference type="Pfam" id="PF17921">
    <property type="entry name" value="Integrase_H2C2"/>
    <property type="match status" value="1"/>
</dbReference>
<dbReference type="InterPro" id="IPR041588">
    <property type="entry name" value="Integrase_H2C2"/>
</dbReference>
<dbReference type="Pfam" id="PF00665">
    <property type="entry name" value="rve"/>
    <property type="match status" value="1"/>
</dbReference>
<dbReference type="EMBL" id="JAPWTJ010002091">
    <property type="protein sequence ID" value="KAJ8967975.1"/>
    <property type="molecule type" value="Genomic_DNA"/>
</dbReference>
<name>A0ABQ9IWZ9_9CUCU</name>
<keyword evidence="4" id="KW-1185">Reference proteome</keyword>
<reference evidence="3" key="1">
    <citation type="journal article" date="2023" name="Insect Mol. Biol.">
        <title>Genome sequencing provides insights into the evolution of gene families encoding plant cell wall-degrading enzymes in longhorned beetles.</title>
        <authorList>
            <person name="Shin N.R."/>
            <person name="Okamura Y."/>
            <person name="Kirsch R."/>
            <person name="Pauchet Y."/>
        </authorList>
    </citation>
    <scope>NUCLEOTIDE SEQUENCE</scope>
    <source>
        <strain evidence="3">MMC_N1</strain>
    </source>
</reference>
<dbReference type="Gene3D" id="1.10.340.70">
    <property type="match status" value="1"/>
</dbReference>
<evidence type="ECO:0000313" key="3">
    <source>
        <dbReference type="EMBL" id="KAJ8967975.1"/>
    </source>
</evidence>
<gene>
    <name evidence="3" type="ORF">NQ317_000799</name>
</gene>
<dbReference type="InterPro" id="IPR036397">
    <property type="entry name" value="RNaseH_sf"/>
</dbReference>
<protein>
    <recommendedName>
        <fullName evidence="1">RNA-directed DNA polymerase</fullName>
        <ecNumber evidence="1">2.7.7.49</ecNumber>
    </recommendedName>
</protein>
<dbReference type="SUPFAM" id="SSF53098">
    <property type="entry name" value="Ribonuclease H-like"/>
    <property type="match status" value="1"/>
</dbReference>
<sequence>MQPASHSSLNGYIPLGHLEVMASAPAVKEGRLWRITEHGDRLYVPAMAKFNLVRKHHDEIGHPGFERTFELLGREFWFPKVRRFVRKYTAACMQCAFAKGGYGKGCLHPIEKRAVPFDTVHVDHLGPFVKSARRHSYILMVIDAFTKFTIAKPTRTLSSVEVIEQLRWIFGEFGYPRRIISDQGLAFTSRAFAGFLAEKGVRHVKNAIATPRANGQVERPNRTIIEALTTSAGSGARWDEQQEQGFTLGGYSPADLLFSYHNGLVPDLTAESSGTAQAGEEKLLAARRNAKENLAESSRRMKARYDKRRKVATEYKVLPNDRYEIISLQGVKGYKRFKAVVAVDALRRYQSGACAGGVVSGDDSSDGDIAESGRQDLIDLLES</sequence>
<proteinExistence type="predicted"/>
<dbReference type="Proteomes" id="UP001162164">
    <property type="component" value="Unassembled WGS sequence"/>
</dbReference>
<dbReference type="InterPro" id="IPR001584">
    <property type="entry name" value="Integrase_cat-core"/>
</dbReference>
<comment type="caution">
    <text evidence="3">The sequence shown here is derived from an EMBL/GenBank/DDBJ whole genome shotgun (WGS) entry which is preliminary data.</text>
</comment>
<dbReference type="EC" id="2.7.7.49" evidence="1"/>
<dbReference type="PROSITE" id="PS50994">
    <property type="entry name" value="INTEGRASE"/>
    <property type="match status" value="1"/>
</dbReference>
<dbReference type="InterPro" id="IPR050951">
    <property type="entry name" value="Retrovirus_Pol_polyprotein"/>
</dbReference>
<organism evidence="3 4">
    <name type="scientific">Molorchus minor</name>
    <dbReference type="NCBI Taxonomy" id="1323400"/>
    <lineage>
        <taxon>Eukaryota</taxon>
        <taxon>Metazoa</taxon>
        <taxon>Ecdysozoa</taxon>
        <taxon>Arthropoda</taxon>
        <taxon>Hexapoda</taxon>
        <taxon>Insecta</taxon>
        <taxon>Pterygota</taxon>
        <taxon>Neoptera</taxon>
        <taxon>Endopterygota</taxon>
        <taxon>Coleoptera</taxon>
        <taxon>Polyphaga</taxon>
        <taxon>Cucujiformia</taxon>
        <taxon>Chrysomeloidea</taxon>
        <taxon>Cerambycidae</taxon>
        <taxon>Lamiinae</taxon>
        <taxon>Monochamini</taxon>
        <taxon>Molorchus</taxon>
    </lineage>
</organism>
<feature type="domain" description="Integrase catalytic" evidence="2">
    <location>
        <begin position="112"/>
        <end position="274"/>
    </location>
</feature>
<evidence type="ECO:0000256" key="1">
    <source>
        <dbReference type="ARBA" id="ARBA00012493"/>
    </source>
</evidence>
<dbReference type="PANTHER" id="PTHR37984">
    <property type="entry name" value="PROTEIN CBG26694"/>
    <property type="match status" value="1"/>
</dbReference>